<organism evidence="1 2">
    <name type="scientific">Candidatus Defluviibacterium haderslevense</name>
    <dbReference type="NCBI Taxonomy" id="2981993"/>
    <lineage>
        <taxon>Bacteria</taxon>
        <taxon>Pseudomonadati</taxon>
        <taxon>Bacteroidota</taxon>
        <taxon>Saprospiria</taxon>
        <taxon>Saprospirales</taxon>
        <taxon>Saprospiraceae</taxon>
        <taxon>Candidatus Defluviibacterium</taxon>
    </lineage>
</organism>
<reference evidence="1 2" key="1">
    <citation type="submission" date="2020-10" db="EMBL/GenBank/DDBJ databases">
        <title>Connecting structure to function with the recovery of over 1000 high-quality activated sludge metagenome-assembled genomes encoding full-length rRNA genes using long-read sequencing.</title>
        <authorList>
            <person name="Singleton C.M."/>
            <person name="Petriglieri F."/>
            <person name="Kristensen J.M."/>
            <person name="Kirkegaard R.H."/>
            <person name="Michaelsen T.Y."/>
            <person name="Andersen M.H."/>
            <person name="Karst S.M."/>
            <person name="Dueholm M.S."/>
            <person name="Nielsen P.H."/>
            <person name="Albertsen M."/>
        </authorList>
    </citation>
    <scope>NUCLEOTIDE SEQUENCE [LARGE SCALE GENOMIC DNA]</scope>
    <source>
        <strain evidence="1">Ribe_18-Q3-R11-54_BAT3C.373</strain>
    </source>
</reference>
<dbReference type="AlphaFoldDB" id="A0A9D7S6L3"/>
<evidence type="ECO:0000313" key="2">
    <source>
        <dbReference type="Proteomes" id="UP000808349"/>
    </source>
</evidence>
<accession>A0A9D7S6L3</accession>
<gene>
    <name evidence="1" type="ORF">IPO85_03750</name>
</gene>
<proteinExistence type="predicted"/>
<name>A0A9D7S6L3_9BACT</name>
<dbReference type="Proteomes" id="UP000808349">
    <property type="component" value="Unassembled WGS sequence"/>
</dbReference>
<protein>
    <submittedName>
        <fullName evidence="1">Uncharacterized protein</fullName>
    </submittedName>
</protein>
<dbReference type="EMBL" id="JADKFW010000004">
    <property type="protein sequence ID" value="MBK9716628.1"/>
    <property type="molecule type" value="Genomic_DNA"/>
</dbReference>
<evidence type="ECO:0000313" key="1">
    <source>
        <dbReference type="EMBL" id="MBK9716628.1"/>
    </source>
</evidence>
<sequence length="83" mass="9819">MLYRKTTSSPMVDTFTLNQLIRYTYQECSPDERLLIEEIASEDWSLREEIEILKAAKRFIPQVLFSAKPSSLERIMNYSQKQV</sequence>
<comment type="caution">
    <text evidence="1">The sequence shown here is derived from an EMBL/GenBank/DDBJ whole genome shotgun (WGS) entry which is preliminary data.</text>
</comment>